<reference evidence="1 2" key="1">
    <citation type="journal article" date="2014" name="PLoS Genet.">
        <title>Phylogenetically driven sequencing of extremely halophilic archaea reveals strategies for static and dynamic osmo-response.</title>
        <authorList>
            <person name="Becker E.A."/>
            <person name="Seitzer P.M."/>
            <person name="Tritt A."/>
            <person name="Larsen D."/>
            <person name="Krusor M."/>
            <person name="Yao A.I."/>
            <person name="Wu D."/>
            <person name="Madern D."/>
            <person name="Eisen J.A."/>
            <person name="Darling A.E."/>
            <person name="Facciotti M.T."/>
        </authorList>
    </citation>
    <scope>NUCLEOTIDE SEQUENCE [LARGE SCALE GENOMIC DNA]</scope>
    <source>
        <strain evidence="1 2">JCM 12255</strain>
    </source>
</reference>
<comment type="caution">
    <text evidence="1">The sequence shown here is derived from an EMBL/GenBank/DDBJ whole genome shotgun (WGS) entry which is preliminary data.</text>
</comment>
<gene>
    <name evidence="1" type="ORF">C493_14788</name>
</gene>
<dbReference type="AlphaFoldDB" id="L9WVT0"/>
<evidence type="ECO:0000313" key="2">
    <source>
        <dbReference type="Proteomes" id="UP000011602"/>
    </source>
</evidence>
<dbReference type="EMBL" id="AOHZ01000068">
    <property type="protein sequence ID" value="ELY53306.1"/>
    <property type="molecule type" value="Genomic_DNA"/>
</dbReference>
<protein>
    <submittedName>
        <fullName evidence="1">Uncharacterized protein</fullName>
    </submittedName>
</protein>
<organism evidence="1 2">
    <name type="scientific">Natronolimnohabitans innermongolicus JCM 12255</name>
    <dbReference type="NCBI Taxonomy" id="1227499"/>
    <lineage>
        <taxon>Archaea</taxon>
        <taxon>Methanobacteriati</taxon>
        <taxon>Methanobacteriota</taxon>
        <taxon>Stenosarchaea group</taxon>
        <taxon>Halobacteria</taxon>
        <taxon>Halobacteriales</taxon>
        <taxon>Natrialbaceae</taxon>
        <taxon>Natronolimnohabitans</taxon>
    </lineage>
</organism>
<evidence type="ECO:0000313" key="1">
    <source>
        <dbReference type="EMBL" id="ELY53306.1"/>
    </source>
</evidence>
<accession>L9WVT0</accession>
<name>L9WVT0_9EURY</name>
<proteinExistence type="predicted"/>
<dbReference type="Proteomes" id="UP000011602">
    <property type="component" value="Unassembled WGS sequence"/>
</dbReference>
<sequence>MKTYRRPGPTLVRHRVTRTVRADVAKDAFLRTRRLATAAFRLHRSNRRLLQFVVRDRCVSV</sequence>
<keyword evidence="2" id="KW-1185">Reference proteome</keyword>